<dbReference type="SUPFAM" id="SSF53335">
    <property type="entry name" value="S-adenosyl-L-methionine-dependent methyltransferases"/>
    <property type="match status" value="1"/>
</dbReference>
<dbReference type="RefSeq" id="WP_381841860.1">
    <property type="nucleotide sequence ID" value="NZ_JBHTCF010000043.1"/>
</dbReference>
<dbReference type="Gene3D" id="3.40.50.150">
    <property type="entry name" value="Vaccinia Virus protein VP39"/>
    <property type="match status" value="1"/>
</dbReference>
<evidence type="ECO:0000313" key="1">
    <source>
        <dbReference type="EMBL" id="MFC7310750.1"/>
    </source>
</evidence>
<proteinExistence type="predicted"/>
<name>A0ABW2JZ06_9ACTN</name>
<comment type="caution">
    <text evidence="1">The sequence shown here is derived from an EMBL/GenBank/DDBJ whole genome shotgun (WGS) entry which is preliminary data.</text>
</comment>
<gene>
    <name evidence="1" type="ORF">ACFQVC_41875</name>
</gene>
<keyword evidence="2" id="KW-1185">Reference proteome</keyword>
<reference evidence="2" key="1">
    <citation type="journal article" date="2019" name="Int. J. Syst. Evol. Microbiol.">
        <title>The Global Catalogue of Microorganisms (GCM) 10K type strain sequencing project: providing services to taxonomists for standard genome sequencing and annotation.</title>
        <authorList>
            <consortium name="The Broad Institute Genomics Platform"/>
            <consortium name="The Broad Institute Genome Sequencing Center for Infectious Disease"/>
            <person name="Wu L."/>
            <person name="Ma J."/>
        </authorList>
    </citation>
    <scope>NUCLEOTIDE SEQUENCE [LARGE SCALE GENOMIC DNA]</scope>
    <source>
        <strain evidence="2">SYNS20</strain>
    </source>
</reference>
<evidence type="ECO:0008006" key="3">
    <source>
        <dbReference type="Google" id="ProtNLM"/>
    </source>
</evidence>
<dbReference type="Proteomes" id="UP001596523">
    <property type="component" value="Unassembled WGS sequence"/>
</dbReference>
<organism evidence="1 2">
    <name type="scientific">Streptomyces monticola</name>
    <dbReference type="NCBI Taxonomy" id="2666263"/>
    <lineage>
        <taxon>Bacteria</taxon>
        <taxon>Bacillati</taxon>
        <taxon>Actinomycetota</taxon>
        <taxon>Actinomycetes</taxon>
        <taxon>Kitasatosporales</taxon>
        <taxon>Streptomycetaceae</taxon>
        <taxon>Streptomyces</taxon>
    </lineage>
</organism>
<sequence length="330" mass="36661">MSYATPSTPLRLSDLLEGQTANHIILAADELGWWKQLLGDAREIVPTTGLQRSLAVALHRIGWFEPTETGYRLTEPGREIAFNRGFIRVTTLGWEPTFRALATDSATADMIPAKTRPAEVACGCTDIAHRHPETIKSIAARIAADPAPGTTIDLGCADGGRMQVIGELAPSEQLVGVDIEAGVIEAARARLAQTELAERFRLRAGSVQPGGARPEWLDAEVRADVTTALTFFLLHQLATESGGIDKVLASWMDWFPNLRRLVIGDVVRAEGERWHEQPWFAPTFEFYHEVTGVKTWAEEEYTEAFAKTGWRVVEHHDADHEVFETWILER</sequence>
<accession>A0ABW2JZ06</accession>
<dbReference type="EMBL" id="JBHTCF010000043">
    <property type="protein sequence ID" value="MFC7310750.1"/>
    <property type="molecule type" value="Genomic_DNA"/>
</dbReference>
<evidence type="ECO:0000313" key="2">
    <source>
        <dbReference type="Proteomes" id="UP001596523"/>
    </source>
</evidence>
<protein>
    <recommendedName>
        <fullName evidence="3">Methyltransferase domain-containing protein</fullName>
    </recommendedName>
</protein>
<dbReference type="InterPro" id="IPR029063">
    <property type="entry name" value="SAM-dependent_MTases_sf"/>
</dbReference>